<keyword evidence="5" id="KW-1185">Reference proteome</keyword>
<evidence type="ECO:0000313" key="5">
    <source>
        <dbReference type="Proteomes" id="UP000033750"/>
    </source>
</evidence>
<evidence type="ECO:0000256" key="2">
    <source>
        <dbReference type="SAM" id="Phobius"/>
    </source>
</evidence>
<feature type="compositionally biased region" description="Low complexity" evidence="1">
    <location>
        <begin position="257"/>
        <end position="266"/>
    </location>
</feature>
<feature type="region of interest" description="Disordered" evidence="1">
    <location>
        <begin position="246"/>
        <end position="269"/>
    </location>
</feature>
<dbReference type="STRING" id="29561.MM26B8_04280"/>
<name>A0A0F5H0F5_9BACT</name>
<dbReference type="RefSeq" id="WP_046097099.1">
    <property type="nucleotide sequence ID" value="NZ_JZXN01000017.1"/>
</dbReference>
<keyword evidence="2" id="KW-1133">Transmembrane helix</keyword>
<comment type="caution">
    <text evidence="4">The sequence shown here is derived from an EMBL/GenBank/DDBJ whole genome shotgun (WGS) entry which is preliminary data.</text>
</comment>
<keyword evidence="2" id="KW-0472">Membrane</keyword>
<feature type="transmembrane region" description="Helical" evidence="2">
    <location>
        <begin position="134"/>
        <end position="155"/>
    </location>
</feature>
<dbReference type="OrthoDB" id="395899at2"/>
<feature type="transmembrane region" description="Helical" evidence="2">
    <location>
        <begin position="101"/>
        <end position="122"/>
    </location>
</feature>
<reference evidence="4 5" key="1">
    <citation type="submission" date="2015-03" db="EMBL/GenBank/DDBJ databases">
        <title>Genome sequence of Mycoplasma meleagridis strain ATCC 25294.</title>
        <authorList>
            <person name="Yacoub E."/>
            <person name="Blanchard A."/>
            <person name="Sirand-Pugnet P."/>
            <person name="Mardassi B.B.A."/>
        </authorList>
    </citation>
    <scope>NUCLEOTIDE SEQUENCE [LARGE SCALE GENOMIC DNA]</scope>
    <source>
        <strain evidence="4 5">ATCC 25294</strain>
    </source>
</reference>
<dbReference type="InterPro" id="IPR011112">
    <property type="entry name" value="Rho-like_N"/>
</dbReference>
<dbReference type="EMBL" id="JZXN01000017">
    <property type="protein sequence ID" value="KKB26764.1"/>
    <property type="molecule type" value="Genomic_DNA"/>
</dbReference>
<sequence length="322" mass="37836">MKLNNFFNIAYSKEYMKTKKVDELWGKYNKPYFQYFIFGSLASYIFAALVFLAIFITYIILRSNYISELTTYLNAYINNSSSSMVAIAPEQQAAVYFNSEVSINGIIFIVSLALVFHFIYSLVKNIEQKNYQKLSILASFIFLIYILYNFVNLIINLFGGLVGTKKLFDFNILPIWSSFNLIRLITPIVLLILYLVFVRYLRKIKIAFINAYHHEEMLKAQEMFKNQDLNFNDFFSQFMNRAEYQTSENNKQNEATENNINKNNSSDIEKEKAKTKREIYFDKINQLPNNKLFEMAEKLYISGYSKMTREELIEAILNATNN</sequence>
<keyword evidence="2" id="KW-0812">Transmembrane</keyword>
<dbReference type="Proteomes" id="UP000033750">
    <property type="component" value="Unassembled WGS sequence"/>
</dbReference>
<proteinExistence type="predicted"/>
<feature type="transmembrane region" description="Helical" evidence="2">
    <location>
        <begin position="35"/>
        <end position="61"/>
    </location>
</feature>
<dbReference type="Pfam" id="PF07498">
    <property type="entry name" value="Rho_N"/>
    <property type="match status" value="1"/>
</dbReference>
<feature type="domain" description="Rho termination factor-like N-terminal" evidence="3">
    <location>
        <begin position="290"/>
        <end position="319"/>
    </location>
</feature>
<organism evidence="4 5">
    <name type="scientific">Mycoplasmopsis meleagridis ATCC 25294</name>
    <dbReference type="NCBI Taxonomy" id="1264554"/>
    <lineage>
        <taxon>Bacteria</taxon>
        <taxon>Bacillati</taxon>
        <taxon>Mycoplasmatota</taxon>
        <taxon>Mycoplasmoidales</taxon>
        <taxon>Metamycoplasmataceae</taxon>
        <taxon>Mycoplasmopsis</taxon>
    </lineage>
</organism>
<dbReference type="GO" id="GO:0006353">
    <property type="term" value="P:DNA-templated transcription termination"/>
    <property type="evidence" value="ECO:0007669"/>
    <property type="project" value="InterPro"/>
</dbReference>
<protein>
    <recommendedName>
        <fullName evidence="3">Rho termination factor-like N-terminal domain-containing protein</fullName>
    </recommendedName>
</protein>
<gene>
    <name evidence="4" type="ORF">MMELEA_01470</name>
</gene>
<dbReference type="PATRIC" id="fig|1264554.4.peg.179"/>
<dbReference type="InterPro" id="IPR036269">
    <property type="entry name" value="Rho_N_sf"/>
</dbReference>
<evidence type="ECO:0000259" key="3">
    <source>
        <dbReference type="Pfam" id="PF07498"/>
    </source>
</evidence>
<feature type="compositionally biased region" description="Polar residues" evidence="1">
    <location>
        <begin position="246"/>
        <end position="256"/>
    </location>
</feature>
<evidence type="ECO:0000313" key="4">
    <source>
        <dbReference type="EMBL" id="KKB26764.1"/>
    </source>
</evidence>
<feature type="transmembrane region" description="Helical" evidence="2">
    <location>
        <begin position="175"/>
        <end position="197"/>
    </location>
</feature>
<accession>A0A0F5H0F5</accession>
<evidence type="ECO:0000256" key="1">
    <source>
        <dbReference type="SAM" id="MobiDB-lite"/>
    </source>
</evidence>
<dbReference type="SUPFAM" id="SSF68912">
    <property type="entry name" value="Rho N-terminal domain-like"/>
    <property type="match status" value="1"/>
</dbReference>
<dbReference type="AlphaFoldDB" id="A0A0F5H0F5"/>